<evidence type="ECO:0000313" key="3">
    <source>
        <dbReference type="Proteomes" id="UP001497392"/>
    </source>
</evidence>
<keyword evidence="3" id="KW-1185">Reference proteome</keyword>
<feature type="domain" description="UspA" evidence="1">
    <location>
        <begin position="3"/>
        <end position="153"/>
    </location>
</feature>
<protein>
    <submittedName>
        <fullName evidence="2">G8455 protein</fullName>
    </submittedName>
</protein>
<reference evidence="2 3" key="1">
    <citation type="submission" date="2024-06" db="EMBL/GenBank/DDBJ databases">
        <authorList>
            <person name="Kraege A."/>
            <person name="Thomma B."/>
        </authorList>
    </citation>
    <scope>NUCLEOTIDE SEQUENCE [LARGE SCALE GENOMIC DNA]</scope>
</reference>
<dbReference type="Pfam" id="PF00582">
    <property type="entry name" value="Usp"/>
    <property type="match status" value="1"/>
</dbReference>
<evidence type="ECO:0000313" key="2">
    <source>
        <dbReference type="EMBL" id="CAL5225603.1"/>
    </source>
</evidence>
<dbReference type="Gene3D" id="3.40.50.620">
    <property type="entry name" value="HUPs"/>
    <property type="match status" value="1"/>
</dbReference>
<dbReference type="InterPro" id="IPR014729">
    <property type="entry name" value="Rossmann-like_a/b/a_fold"/>
</dbReference>
<evidence type="ECO:0000259" key="1">
    <source>
        <dbReference type="Pfam" id="PF00582"/>
    </source>
</evidence>
<dbReference type="EMBL" id="CAXHTA020000012">
    <property type="protein sequence ID" value="CAL5225603.1"/>
    <property type="molecule type" value="Genomic_DNA"/>
</dbReference>
<dbReference type="PANTHER" id="PTHR31964:SF113">
    <property type="entry name" value="USPA DOMAIN-CONTAINING PROTEIN"/>
    <property type="match status" value="1"/>
</dbReference>
<dbReference type="InterPro" id="IPR006016">
    <property type="entry name" value="UspA"/>
</dbReference>
<dbReference type="CDD" id="cd23659">
    <property type="entry name" value="USP_At3g01520-like"/>
    <property type="match status" value="1"/>
</dbReference>
<accession>A0ABP1G0J6</accession>
<proteinExistence type="predicted"/>
<name>A0ABP1G0J6_9CHLO</name>
<comment type="caution">
    <text evidence="2">The sequence shown here is derived from an EMBL/GenBank/DDBJ whole genome shotgun (WGS) entry which is preliminary data.</text>
</comment>
<organism evidence="2 3">
    <name type="scientific">Coccomyxa viridis</name>
    <dbReference type="NCBI Taxonomy" id="1274662"/>
    <lineage>
        <taxon>Eukaryota</taxon>
        <taxon>Viridiplantae</taxon>
        <taxon>Chlorophyta</taxon>
        <taxon>core chlorophytes</taxon>
        <taxon>Trebouxiophyceae</taxon>
        <taxon>Trebouxiophyceae incertae sedis</taxon>
        <taxon>Coccomyxaceae</taxon>
        <taxon>Coccomyxa</taxon>
    </lineage>
</organism>
<dbReference type="Proteomes" id="UP001497392">
    <property type="component" value="Unassembled WGS sequence"/>
</dbReference>
<dbReference type="SUPFAM" id="SSF52402">
    <property type="entry name" value="Adenine nucleotide alpha hydrolases-like"/>
    <property type="match status" value="1"/>
</dbReference>
<sequence length="154" mass="16928">MDVVIAVDNSEECVKAVDFALKHFQKGYTYHLIHVQPRPVSDTRLTSDADSSMSVHVQHTLKKDQDAASKDFLERVFVPRASSGGAKVKATMLPADSDSSTSIGQTICQYVHQAKPDVLILMKQNKTAVTRFFMGSVTRYCATECDAPVIIVPP</sequence>
<dbReference type="PANTHER" id="PTHR31964">
    <property type="entry name" value="ADENINE NUCLEOTIDE ALPHA HYDROLASES-LIKE SUPERFAMILY PROTEIN"/>
    <property type="match status" value="1"/>
</dbReference>
<gene>
    <name evidence="2" type="primary">g8455</name>
    <name evidence="2" type="ORF">VP750_LOCUS7262</name>
</gene>